<feature type="domain" description="Glycosyltransferase 2-like" evidence="1">
    <location>
        <begin position="5"/>
        <end position="108"/>
    </location>
</feature>
<protein>
    <submittedName>
        <fullName evidence="2">Glycosyltransferase</fullName>
    </submittedName>
</protein>
<dbReference type="InterPro" id="IPR001173">
    <property type="entry name" value="Glyco_trans_2-like"/>
</dbReference>
<keyword evidence="2" id="KW-0808">Transferase</keyword>
<sequence length="321" mass="37769">MLRSTVIVTAHRRKAFIKDAIESVMENSLKPTEIIVVKNFKDYQIDSFLETYHVKNIYTDDETLGGKISLGIYQSSGDILFFLEDDDLFSKDKIREVIYKFSKYDIGFYHNAQEVIHNKLTGSNLSTDNQRFMYYTSIDTRRLKELLYKFKAGFNVSSIVISRDLAMRCVDLLKNVNITVDTFLLFCAVENNLPIMIDFRKLTYYRIIMSQNSNTEVNDKLFKMQYEDSLYFKQIFSSKALRDFIEMSIIQRDFLYKIISKKEISKRDALISMVKMLRYSLKYPNKWNFFLQGLSLLSVFSAEKSRSLYLKKVRSNSMLSI</sequence>
<proteinExistence type="predicted"/>
<dbReference type="SUPFAM" id="SSF53448">
    <property type="entry name" value="Nucleotide-diphospho-sugar transferases"/>
    <property type="match status" value="1"/>
</dbReference>
<accession>A0A6A9QF52</accession>
<comment type="caution">
    <text evidence="2">The sequence shown here is derived from an EMBL/GenBank/DDBJ whole genome shotgun (WGS) entry which is preliminary data.</text>
</comment>
<evidence type="ECO:0000313" key="3">
    <source>
        <dbReference type="Proteomes" id="UP000440125"/>
    </source>
</evidence>
<dbReference type="PANTHER" id="PTHR22916:SF3">
    <property type="entry name" value="UDP-GLCNAC:BETAGAL BETA-1,3-N-ACETYLGLUCOSAMINYLTRANSFERASE-LIKE PROTEIN 1"/>
    <property type="match status" value="1"/>
</dbReference>
<dbReference type="AlphaFoldDB" id="A0A6A9QF52"/>
<organism evidence="2 3">
    <name type="scientific">Acidianus infernus</name>
    <dbReference type="NCBI Taxonomy" id="12915"/>
    <lineage>
        <taxon>Archaea</taxon>
        <taxon>Thermoproteota</taxon>
        <taxon>Thermoprotei</taxon>
        <taxon>Sulfolobales</taxon>
        <taxon>Sulfolobaceae</taxon>
        <taxon>Acidianus</taxon>
    </lineage>
</organism>
<dbReference type="CDD" id="cd00761">
    <property type="entry name" value="Glyco_tranf_GTA_type"/>
    <property type="match status" value="1"/>
</dbReference>
<dbReference type="Proteomes" id="UP000440125">
    <property type="component" value="Unassembled WGS sequence"/>
</dbReference>
<dbReference type="EMBL" id="WFIY01000004">
    <property type="protein sequence ID" value="MUM65932.1"/>
    <property type="molecule type" value="Genomic_DNA"/>
</dbReference>
<evidence type="ECO:0000259" key="1">
    <source>
        <dbReference type="Pfam" id="PF00535"/>
    </source>
</evidence>
<gene>
    <name evidence="2" type="ORF">D1867_11950</name>
</gene>
<dbReference type="Gene3D" id="3.90.550.10">
    <property type="entry name" value="Spore Coat Polysaccharide Biosynthesis Protein SpsA, Chain A"/>
    <property type="match status" value="1"/>
</dbReference>
<evidence type="ECO:0000313" key="2">
    <source>
        <dbReference type="EMBL" id="MUM65932.1"/>
    </source>
</evidence>
<dbReference type="InterPro" id="IPR029044">
    <property type="entry name" value="Nucleotide-diphossugar_trans"/>
</dbReference>
<dbReference type="GO" id="GO:0016758">
    <property type="term" value="F:hexosyltransferase activity"/>
    <property type="evidence" value="ECO:0007669"/>
    <property type="project" value="UniProtKB-ARBA"/>
</dbReference>
<reference evidence="2 3" key="1">
    <citation type="submission" date="2019-10" db="EMBL/GenBank/DDBJ databases">
        <title>Genome Sequences from Six Type Strain Members of the Archaeal Family Sulfolobaceae: Acidianus ambivalens, Acidianus infernus, Metallosphaera prunae, Stygiolobus azoricus, Sulfolobus metallicus, and Sulfurisphaera ohwakuensis.</title>
        <authorList>
            <person name="Counts J.A."/>
            <person name="Kelly R.M."/>
        </authorList>
    </citation>
    <scope>NUCLEOTIDE SEQUENCE [LARGE SCALE GENOMIC DNA]</scope>
    <source>
        <strain evidence="2 3">DSM 3191</strain>
    </source>
</reference>
<dbReference type="RefSeq" id="WP_338078061.1">
    <property type="nucleotide sequence ID" value="NZ_WFIY01000004.1"/>
</dbReference>
<name>A0A6A9QF52_ACIIN</name>
<dbReference type="Pfam" id="PF00535">
    <property type="entry name" value="Glycos_transf_2"/>
    <property type="match status" value="1"/>
</dbReference>
<keyword evidence="3" id="KW-1185">Reference proteome</keyword>
<dbReference type="PANTHER" id="PTHR22916">
    <property type="entry name" value="GLYCOSYLTRANSFERASE"/>
    <property type="match status" value="1"/>
</dbReference>